<organism evidence="1 2">
    <name type="scientific">Pedobacter caeni</name>
    <dbReference type="NCBI Taxonomy" id="288992"/>
    <lineage>
        <taxon>Bacteria</taxon>
        <taxon>Pseudomonadati</taxon>
        <taxon>Bacteroidota</taxon>
        <taxon>Sphingobacteriia</taxon>
        <taxon>Sphingobacteriales</taxon>
        <taxon>Sphingobacteriaceae</taxon>
        <taxon>Pedobacter</taxon>
    </lineage>
</organism>
<name>A0A1M4ZM24_9SPHI</name>
<evidence type="ECO:0000313" key="2">
    <source>
        <dbReference type="Proteomes" id="UP000184287"/>
    </source>
</evidence>
<dbReference type="AlphaFoldDB" id="A0A1M4ZM24"/>
<dbReference type="Proteomes" id="UP000184287">
    <property type="component" value="Unassembled WGS sequence"/>
</dbReference>
<proteinExistence type="predicted"/>
<evidence type="ECO:0000313" key="1">
    <source>
        <dbReference type="EMBL" id="SHF18847.1"/>
    </source>
</evidence>
<dbReference type="EMBL" id="FQUQ01000002">
    <property type="protein sequence ID" value="SHF18847.1"/>
    <property type="molecule type" value="Genomic_DNA"/>
</dbReference>
<accession>A0A1M4ZM24</accession>
<sequence length="51" mass="6041">MIHKVHQLTTTIYALDYLKIKTGIYTRINNEIVTNINTGQIINQRYKKCLF</sequence>
<keyword evidence="2" id="KW-1185">Reference proteome</keyword>
<dbReference type="STRING" id="288992.SAMN04488522_102374"/>
<gene>
    <name evidence="1" type="ORF">SAMN04488522_102374</name>
</gene>
<protein>
    <submittedName>
        <fullName evidence="1">Uncharacterized protein</fullName>
    </submittedName>
</protein>
<reference evidence="2" key="1">
    <citation type="submission" date="2016-11" db="EMBL/GenBank/DDBJ databases">
        <authorList>
            <person name="Varghese N."/>
            <person name="Submissions S."/>
        </authorList>
    </citation>
    <scope>NUCLEOTIDE SEQUENCE [LARGE SCALE GENOMIC DNA]</scope>
    <source>
        <strain evidence="2">DSM 16990</strain>
    </source>
</reference>